<gene>
    <name evidence="2" type="ORF">VP01_1207g1</name>
</gene>
<dbReference type="Proteomes" id="UP000037035">
    <property type="component" value="Unassembled WGS sequence"/>
</dbReference>
<keyword evidence="3" id="KW-1185">Reference proteome</keyword>
<evidence type="ECO:0000313" key="3">
    <source>
        <dbReference type="Proteomes" id="UP000037035"/>
    </source>
</evidence>
<dbReference type="EMBL" id="LAVV01002310">
    <property type="protein sequence ID" value="KNZ62918.1"/>
    <property type="molecule type" value="Genomic_DNA"/>
</dbReference>
<protein>
    <submittedName>
        <fullName evidence="2">Uncharacterized protein</fullName>
    </submittedName>
</protein>
<reference evidence="2 3" key="1">
    <citation type="submission" date="2015-08" db="EMBL/GenBank/DDBJ databases">
        <title>Next Generation Sequencing and Analysis of the Genome of Puccinia sorghi L Schw, the Causal Agent of Maize Common Rust.</title>
        <authorList>
            <person name="Rochi L."/>
            <person name="Burguener G."/>
            <person name="Darino M."/>
            <person name="Turjanski A."/>
            <person name="Kreff E."/>
            <person name="Dieguez M.J."/>
            <person name="Sacco F."/>
        </authorList>
    </citation>
    <scope>NUCLEOTIDE SEQUENCE [LARGE SCALE GENOMIC DNA]</scope>
    <source>
        <strain evidence="2 3">RO10H11247</strain>
    </source>
</reference>
<dbReference type="VEuPathDB" id="FungiDB:VP01_1207g1"/>
<dbReference type="AlphaFoldDB" id="A0A0L6VQE0"/>
<accession>A0A0L6VQE0</accession>
<evidence type="ECO:0000256" key="1">
    <source>
        <dbReference type="SAM" id="MobiDB-lite"/>
    </source>
</evidence>
<comment type="caution">
    <text evidence="2">The sequence shown here is derived from an EMBL/GenBank/DDBJ whole genome shotgun (WGS) entry which is preliminary data.</text>
</comment>
<evidence type="ECO:0000313" key="2">
    <source>
        <dbReference type="EMBL" id="KNZ62918.1"/>
    </source>
</evidence>
<organism evidence="2 3">
    <name type="scientific">Puccinia sorghi</name>
    <dbReference type="NCBI Taxonomy" id="27349"/>
    <lineage>
        <taxon>Eukaryota</taxon>
        <taxon>Fungi</taxon>
        <taxon>Dikarya</taxon>
        <taxon>Basidiomycota</taxon>
        <taxon>Pucciniomycotina</taxon>
        <taxon>Pucciniomycetes</taxon>
        <taxon>Pucciniales</taxon>
        <taxon>Pucciniaceae</taxon>
        <taxon>Puccinia</taxon>
    </lineage>
</organism>
<name>A0A0L6VQE0_9BASI</name>
<sequence>MMRNQEKGEGYAMGKRILNLITVRVMRIGSQGACEGQIINFWRAAQRESAMEERRAEFKLTSGQQQRWLDCLLVKLEAFREQIHSQSHGVYNHAVRRPAAFFRMRMITRWQGCSRRGSGHSGRAAASFIDPFNQLRKSTSVIRYDRLTGPHWGNLLTERKKIIQQTSQPTIKDTLFVSRMSMWVFWEQADRLGRLQLGLFRRLAIKYIDSHNAGSRTIYCVCNEAWTCCTFEIFSFAKLSKNHPHPNQTFQSIRFRFIAFPAVMAHSPSTSTPPPSDNPGRNGGNQSSAVTVPNQEGVLNILTKFKLFMATKSGKKTIWVLIGWLQSKCQQYRLDHSGLSRKGRS</sequence>
<feature type="region of interest" description="Disordered" evidence="1">
    <location>
        <begin position="266"/>
        <end position="290"/>
    </location>
</feature>
<proteinExistence type="predicted"/>